<accession>A0A2P2K3V4</accession>
<name>A0A2P2K3V4_RHIMU</name>
<sequence length="158" mass="17697">MEAGLQLEEQRSSDCVTFSEIENFTNLIDSSNEQLHFGFSNLLNQQGLDQGHGQDQDQLWQHQKMGHGMGWSNGEEMMKMQDVFGRGGGGGGGLIDDQTVQVEYSRFGGLDWQGAGDHGLFDLHTAVDQVYWSSQNQWTDQDHSSLYLPSKRGIRTGR</sequence>
<protein>
    <submittedName>
        <fullName evidence="1">Uncharacterized protein</fullName>
    </submittedName>
</protein>
<proteinExistence type="predicted"/>
<organism evidence="1">
    <name type="scientific">Rhizophora mucronata</name>
    <name type="common">Asiatic mangrove</name>
    <dbReference type="NCBI Taxonomy" id="61149"/>
    <lineage>
        <taxon>Eukaryota</taxon>
        <taxon>Viridiplantae</taxon>
        <taxon>Streptophyta</taxon>
        <taxon>Embryophyta</taxon>
        <taxon>Tracheophyta</taxon>
        <taxon>Spermatophyta</taxon>
        <taxon>Magnoliopsida</taxon>
        <taxon>eudicotyledons</taxon>
        <taxon>Gunneridae</taxon>
        <taxon>Pentapetalae</taxon>
        <taxon>rosids</taxon>
        <taxon>fabids</taxon>
        <taxon>Malpighiales</taxon>
        <taxon>Rhizophoraceae</taxon>
        <taxon>Rhizophora</taxon>
    </lineage>
</organism>
<reference evidence="1" key="1">
    <citation type="submission" date="2018-02" db="EMBL/GenBank/DDBJ databases">
        <title>Rhizophora mucronata_Transcriptome.</title>
        <authorList>
            <person name="Meera S.P."/>
            <person name="Sreeshan A."/>
            <person name="Augustine A."/>
        </authorList>
    </citation>
    <scope>NUCLEOTIDE SEQUENCE</scope>
    <source>
        <tissue evidence="1">Leaf</tissue>
    </source>
</reference>
<dbReference type="AlphaFoldDB" id="A0A2P2K3V4"/>
<evidence type="ECO:0000313" key="1">
    <source>
        <dbReference type="EMBL" id="MBX00401.1"/>
    </source>
</evidence>
<dbReference type="EMBL" id="GGEC01019917">
    <property type="protein sequence ID" value="MBX00401.1"/>
    <property type="molecule type" value="Transcribed_RNA"/>
</dbReference>